<dbReference type="AlphaFoldDB" id="A0A833YAF7"/>
<gene>
    <name evidence="1" type="ORF">F2P56_001578</name>
</gene>
<reference evidence="1" key="1">
    <citation type="submission" date="2015-10" db="EMBL/GenBank/DDBJ databases">
        <authorList>
            <person name="Martinez-Garcia P.J."/>
            <person name="Crepeau M.W."/>
            <person name="Puiu D."/>
            <person name="Gonzalez-Ibeas D."/>
            <person name="Whalen J."/>
            <person name="Stevens K."/>
            <person name="Paul R."/>
            <person name="Butterfield T."/>
            <person name="Britton M."/>
            <person name="Reagan R."/>
            <person name="Chakraborty S."/>
            <person name="Walawage S.L."/>
            <person name="Vasquez-Gross H.A."/>
            <person name="Cardeno C."/>
            <person name="Famula R."/>
            <person name="Pratt K."/>
            <person name="Kuruganti S."/>
            <person name="Aradhya M.K."/>
            <person name="Leslie C.A."/>
            <person name="Dandekar A.M."/>
            <person name="Salzberg S.L."/>
            <person name="Wegrzyn J.L."/>
            <person name="Langley C.H."/>
            <person name="Neale D.B."/>
        </authorList>
    </citation>
    <scope>NUCLEOTIDE SEQUENCE</scope>
    <source>
        <tissue evidence="1">Leaves</tissue>
    </source>
</reference>
<reference evidence="1" key="2">
    <citation type="submission" date="2020-03" db="EMBL/GenBank/DDBJ databases">
        <title>Walnut 2.0.</title>
        <authorList>
            <person name="Marrano A."/>
            <person name="Britton M."/>
            <person name="Zimin A.V."/>
            <person name="Zaini P.A."/>
            <person name="Workman R."/>
            <person name="Puiu D."/>
            <person name="Bianco L."/>
            <person name="Allen B.J."/>
            <person name="Troggio M."/>
            <person name="Leslie C.A."/>
            <person name="Timp W."/>
            <person name="Dendekar A."/>
            <person name="Salzberg S.L."/>
            <person name="Neale D.B."/>
        </authorList>
    </citation>
    <scope>NUCLEOTIDE SEQUENCE</scope>
    <source>
        <tissue evidence="1">Leaves</tissue>
    </source>
</reference>
<sequence>MIKEKKKGIKAAKAQASPLLRNYLHRARMCHRPRGAICQTKPTEFKKKLRFSCPVFDSFYLFFSLAKENSQLHEVGLRHYLHEYCIHGPAAVVFIGFEVCPMF</sequence>
<organism evidence="1 2">
    <name type="scientific">Juglans regia</name>
    <name type="common">English walnut</name>
    <dbReference type="NCBI Taxonomy" id="51240"/>
    <lineage>
        <taxon>Eukaryota</taxon>
        <taxon>Viridiplantae</taxon>
        <taxon>Streptophyta</taxon>
        <taxon>Embryophyta</taxon>
        <taxon>Tracheophyta</taxon>
        <taxon>Spermatophyta</taxon>
        <taxon>Magnoliopsida</taxon>
        <taxon>eudicotyledons</taxon>
        <taxon>Gunneridae</taxon>
        <taxon>Pentapetalae</taxon>
        <taxon>rosids</taxon>
        <taxon>fabids</taxon>
        <taxon>Fagales</taxon>
        <taxon>Juglandaceae</taxon>
        <taxon>Juglans</taxon>
    </lineage>
</organism>
<protein>
    <submittedName>
        <fullName evidence="1">Uncharacterized protein</fullName>
    </submittedName>
</protein>
<dbReference type="Proteomes" id="UP000619265">
    <property type="component" value="Unassembled WGS sequence"/>
</dbReference>
<comment type="caution">
    <text evidence="1">The sequence shown here is derived from an EMBL/GenBank/DDBJ whole genome shotgun (WGS) entry which is preliminary data.</text>
</comment>
<name>A0A833YAF7_JUGRE</name>
<feature type="non-terminal residue" evidence="1">
    <location>
        <position position="103"/>
    </location>
</feature>
<dbReference type="EMBL" id="LIHL02000001">
    <property type="protein sequence ID" value="KAF5480868.1"/>
    <property type="molecule type" value="Genomic_DNA"/>
</dbReference>
<accession>A0A833YAF7</accession>
<dbReference type="Gramene" id="Jr01_17030_p4">
    <property type="protein sequence ID" value="cds.Jr01_17030_p4"/>
    <property type="gene ID" value="Jr01_17030"/>
</dbReference>
<proteinExistence type="predicted"/>
<evidence type="ECO:0000313" key="2">
    <source>
        <dbReference type="Proteomes" id="UP000619265"/>
    </source>
</evidence>
<evidence type="ECO:0000313" key="1">
    <source>
        <dbReference type="EMBL" id="KAF5480868.1"/>
    </source>
</evidence>